<keyword evidence="3" id="KW-1185">Reference proteome</keyword>
<dbReference type="HOGENOM" id="CLU_054974_0_0_1"/>
<dbReference type="InterPro" id="IPR017926">
    <property type="entry name" value="GATASE"/>
</dbReference>
<dbReference type="GeneID" id="19276529"/>
<dbReference type="InterPro" id="IPR044992">
    <property type="entry name" value="ChyE-like"/>
</dbReference>
<name>W3WQP2_PESFW</name>
<dbReference type="EMBL" id="KI912117">
    <property type="protein sequence ID" value="ETS76129.1"/>
    <property type="molecule type" value="Genomic_DNA"/>
</dbReference>
<dbReference type="eggNOG" id="KOG3179">
    <property type="taxonomic scope" value="Eukaryota"/>
</dbReference>
<dbReference type="InParanoid" id="W3WQP2"/>
<dbReference type="Pfam" id="PF00117">
    <property type="entry name" value="GATase"/>
    <property type="match status" value="1"/>
</dbReference>
<evidence type="ECO:0000259" key="1">
    <source>
        <dbReference type="Pfam" id="PF00117"/>
    </source>
</evidence>
<dbReference type="SUPFAM" id="SSF52317">
    <property type="entry name" value="Class I glutamine amidotransferase-like"/>
    <property type="match status" value="1"/>
</dbReference>
<proteinExistence type="predicted"/>
<reference evidence="3" key="1">
    <citation type="journal article" date="2015" name="BMC Genomics">
        <title>Genomic and transcriptomic analysis of the endophytic fungus Pestalotiopsis fici reveals its lifestyle and high potential for synthesis of natural products.</title>
        <authorList>
            <person name="Wang X."/>
            <person name="Zhang X."/>
            <person name="Liu L."/>
            <person name="Xiang M."/>
            <person name="Wang W."/>
            <person name="Sun X."/>
            <person name="Che Y."/>
            <person name="Guo L."/>
            <person name="Liu G."/>
            <person name="Guo L."/>
            <person name="Wang C."/>
            <person name="Yin W.B."/>
            <person name="Stadler M."/>
            <person name="Zhang X."/>
            <person name="Liu X."/>
        </authorList>
    </citation>
    <scope>NUCLEOTIDE SEQUENCE [LARGE SCALE GENOMIC DNA]</scope>
    <source>
        <strain evidence="3">W106-1 / CGMCC3.15140</strain>
    </source>
</reference>
<dbReference type="KEGG" id="pfy:PFICI_11516"/>
<dbReference type="AlphaFoldDB" id="W3WQP2"/>
<dbReference type="GO" id="GO:0005829">
    <property type="term" value="C:cytosol"/>
    <property type="evidence" value="ECO:0007669"/>
    <property type="project" value="TreeGrafter"/>
</dbReference>
<evidence type="ECO:0000313" key="3">
    <source>
        <dbReference type="Proteomes" id="UP000030651"/>
    </source>
</evidence>
<evidence type="ECO:0000313" key="2">
    <source>
        <dbReference type="EMBL" id="ETS76129.1"/>
    </source>
</evidence>
<dbReference type="InterPro" id="IPR029062">
    <property type="entry name" value="Class_I_gatase-like"/>
</dbReference>
<dbReference type="PANTHER" id="PTHR42695">
    <property type="entry name" value="GLUTAMINE AMIDOTRANSFERASE YLR126C-RELATED"/>
    <property type="match status" value="1"/>
</dbReference>
<organism evidence="2 3">
    <name type="scientific">Pestalotiopsis fici (strain W106-1 / CGMCC3.15140)</name>
    <dbReference type="NCBI Taxonomy" id="1229662"/>
    <lineage>
        <taxon>Eukaryota</taxon>
        <taxon>Fungi</taxon>
        <taxon>Dikarya</taxon>
        <taxon>Ascomycota</taxon>
        <taxon>Pezizomycotina</taxon>
        <taxon>Sordariomycetes</taxon>
        <taxon>Xylariomycetidae</taxon>
        <taxon>Amphisphaeriales</taxon>
        <taxon>Sporocadaceae</taxon>
        <taxon>Pestalotiopsis</taxon>
    </lineage>
</organism>
<dbReference type="OrthoDB" id="92161at2759"/>
<dbReference type="STRING" id="1229662.W3WQP2"/>
<sequence>MSSYPAAESDAKTMLPTPRKPLSIAILLNSYRSKFLPAIQASYTKAIGAVAPDARLTFFEPANRPDDDLPDPALFDLIVFGGANVDARKSHMWILRIHHFLLRLVLCHPNQKILGLCWGHQTIARVFGGKIADMDVPEMGVKAVDLTKEGIGFFSSVAKSSNTLMIQQHHRREVVEPGQGFSALAEGNQILMNQQRTILTFQGHPEKDAQTARLRMHDSQRWFGFSSSDEKNWADLDASLELEHQGDVIWERILEWVREPTVDAEMQMDREPHRESKI</sequence>
<dbReference type="Gene3D" id="3.40.50.880">
    <property type="match status" value="1"/>
</dbReference>
<dbReference type="PROSITE" id="PS51273">
    <property type="entry name" value="GATASE_TYPE_1"/>
    <property type="match status" value="1"/>
</dbReference>
<gene>
    <name evidence="2" type="ORF">PFICI_11516</name>
</gene>
<dbReference type="GO" id="GO:0005634">
    <property type="term" value="C:nucleus"/>
    <property type="evidence" value="ECO:0007669"/>
    <property type="project" value="TreeGrafter"/>
</dbReference>
<accession>W3WQP2</accession>
<dbReference type="OMA" id="WILRVHE"/>
<feature type="domain" description="Glutamine amidotransferase" evidence="1">
    <location>
        <begin position="113"/>
        <end position="214"/>
    </location>
</feature>
<protein>
    <recommendedName>
        <fullName evidence="1">Glutamine amidotransferase domain-containing protein</fullName>
    </recommendedName>
</protein>
<dbReference type="PANTHER" id="PTHR42695:SF5">
    <property type="entry name" value="GLUTAMINE AMIDOTRANSFERASE YLR126C-RELATED"/>
    <property type="match status" value="1"/>
</dbReference>
<dbReference type="Proteomes" id="UP000030651">
    <property type="component" value="Unassembled WGS sequence"/>
</dbReference>
<dbReference type="RefSeq" id="XP_007838288.1">
    <property type="nucleotide sequence ID" value="XM_007840097.1"/>
</dbReference>